<dbReference type="OrthoDB" id="4725912at2759"/>
<keyword evidence="2" id="KW-1185">Reference proteome</keyword>
<dbReference type="InParanoid" id="A0A2J6TKF3"/>
<evidence type="ECO:0000313" key="1">
    <source>
        <dbReference type="EMBL" id="PMD63468.1"/>
    </source>
</evidence>
<dbReference type="EMBL" id="KZ613780">
    <property type="protein sequence ID" value="PMD63468.1"/>
    <property type="molecule type" value="Genomic_DNA"/>
</dbReference>
<protein>
    <submittedName>
        <fullName evidence="1">Uncharacterized protein</fullName>
    </submittedName>
</protein>
<dbReference type="AlphaFoldDB" id="A0A2J6TKF3"/>
<sequence length="220" mass="24828">MEPSYELGSPQKTINSSQPQTLEVDFSWKKFKLFVTSKNSDSTPSKPLYIIEFKTMKSQLLFKSAVDDSILGTGTLHPISIDAECLVRGQDIKLKAQKRFKIEYEYFSTLFSDTENGEPVPMTWVCDTGMKTCGFVCLDRNRMPVARFQVNLWAAKNVGVIELLGVAAEREEVRDEVVVTGLTLFYFTVLRSSSIFSFFGAVFSRPGKEKAGKESKERVE</sequence>
<gene>
    <name evidence="1" type="ORF">K444DRAFT_641303</name>
</gene>
<dbReference type="RefSeq" id="XP_024740372.1">
    <property type="nucleotide sequence ID" value="XM_024884609.1"/>
</dbReference>
<evidence type="ECO:0000313" key="2">
    <source>
        <dbReference type="Proteomes" id="UP000235371"/>
    </source>
</evidence>
<organism evidence="1 2">
    <name type="scientific">Hyaloscypha bicolor E</name>
    <dbReference type="NCBI Taxonomy" id="1095630"/>
    <lineage>
        <taxon>Eukaryota</taxon>
        <taxon>Fungi</taxon>
        <taxon>Dikarya</taxon>
        <taxon>Ascomycota</taxon>
        <taxon>Pezizomycotina</taxon>
        <taxon>Leotiomycetes</taxon>
        <taxon>Helotiales</taxon>
        <taxon>Hyaloscyphaceae</taxon>
        <taxon>Hyaloscypha</taxon>
        <taxon>Hyaloscypha bicolor</taxon>
    </lineage>
</organism>
<accession>A0A2J6TKF3</accession>
<name>A0A2J6TKF3_9HELO</name>
<dbReference type="Proteomes" id="UP000235371">
    <property type="component" value="Unassembled WGS sequence"/>
</dbReference>
<dbReference type="GeneID" id="36592686"/>
<proteinExistence type="predicted"/>
<reference evidence="1 2" key="1">
    <citation type="submission" date="2016-04" db="EMBL/GenBank/DDBJ databases">
        <title>A degradative enzymes factory behind the ericoid mycorrhizal symbiosis.</title>
        <authorList>
            <consortium name="DOE Joint Genome Institute"/>
            <person name="Martino E."/>
            <person name="Morin E."/>
            <person name="Grelet G."/>
            <person name="Kuo A."/>
            <person name="Kohler A."/>
            <person name="Daghino S."/>
            <person name="Barry K."/>
            <person name="Choi C."/>
            <person name="Cichocki N."/>
            <person name="Clum A."/>
            <person name="Copeland A."/>
            <person name="Hainaut M."/>
            <person name="Haridas S."/>
            <person name="Labutti K."/>
            <person name="Lindquist E."/>
            <person name="Lipzen A."/>
            <person name="Khouja H.-R."/>
            <person name="Murat C."/>
            <person name="Ohm R."/>
            <person name="Olson A."/>
            <person name="Spatafora J."/>
            <person name="Veneault-Fourrey C."/>
            <person name="Henrissat B."/>
            <person name="Grigoriev I."/>
            <person name="Martin F."/>
            <person name="Perotto S."/>
        </authorList>
    </citation>
    <scope>NUCLEOTIDE SEQUENCE [LARGE SCALE GENOMIC DNA]</scope>
    <source>
        <strain evidence="1 2">E</strain>
    </source>
</reference>